<protein>
    <submittedName>
        <fullName evidence="2">Uncharacterized protein</fullName>
    </submittedName>
</protein>
<keyword evidence="1" id="KW-1133">Transmembrane helix</keyword>
<dbReference type="EMBL" id="CP040089">
    <property type="protein sequence ID" value="QGA80567.1"/>
    <property type="molecule type" value="Genomic_DNA"/>
</dbReference>
<proteinExistence type="predicted"/>
<sequence length="60" mass="6662">MSDLADRYFESVRSWLAGLGGGFSVYALNEEGYSAIVYLFVVLIGLLVFEKVGQRRNIGN</sequence>
<feature type="transmembrane region" description="Helical" evidence="1">
    <location>
        <begin position="35"/>
        <end position="53"/>
    </location>
</feature>
<evidence type="ECO:0000313" key="2">
    <source>
        <dbReference type="EMBL" id="QGA80567.1"/>
    </source>
</evidence>
<dbReference type="AlphaFoldDB" id="A0A5Q0UG40"/>
<organism evidence="2 3">
    <name type="scientific">Candidatus Nanohalobium constans</name>
    <dbReference type="NCBI Taxonomy" id="2565781"/>
    <lineage>
        <taxon>Archaea</taxon>
        <taxon>Candidatus Nanohalarchaeota</taxon>
        <taxon>Candidatus Nanohalobia</taxon>
        <taxon>Candidatus Nanohalobiales</taxon>
        <taxon>Candidatus Nanohalobiaceae</taxon>
        <taxon>Candidatus Nanohalobium</taxon>
    </lineage>
</organism>
<dbReference type="RefSeq" id="WP_153550308.1">
    <property type="nucleotide sequence ID" value="NZ_CP040089.1"/>
</dbReference>
<accession>A0A5Q0UG40</accession>
<dbReference type="GeneID" id="42365064"/>
<keyword evidence="3" id="KW-1185">Reference proteome</keyword>
<dbReference type="KEGG" id="ncon:LC1Nh_0676"/>
<reference evidence="3" key="1">
    <citation type="submission" date="2019-05" db="EMBL/GenBank/DDBJ databases">
        <title>Candidatus Nanohalobium constans, a novel model system to study the DPANN nano-sized archaea: genomic and physiological characterization of a nanoarchaeon co-cultured with its chitinotrophic host.</title>
        <authorList>
            <person name="La Cono V."/>
            <person name="Arcadi E."/>
            <person name="Crisafi F."/>
            <person name="Denaro R."/>
            <person name="La Spada G."/>
            <person name="Messina E."/>
            <person name="Smedile F."/>
            <person name="Toshchakov S.V."/>
            <person name="Shevchenko M.A."/>
            <person name="Golyshin P.N."/>
            <person name="Golyshina O.V."/>
            <person name="Ferrer M."/>
            <person name="Rohde M."/>
            <person name="Mushegian A."/>
            <person name="Sorokin D.Y."/>
            <person name="Giuliano L."/>
            <person name="Yakimov M.M."/>
        </authorList>
    </citation>
    <scope>NUCLEOTIDE SEQUENCE [LARGE SCALE GENOMIC DNA]</scope>
    <source>
        <strain evidence="3">LC1Nh</strain>
    </source>
</reference>
<gene>
    <name evidence="2" type="ORF">LC1Nh_0676</name>
</gene>
<evidence type="ECO:0000256" key="1">
    <source>
        <dbReference type="SAM" id="Phobius"/>
    </source>
</evidence>
<name>A0A5Q0UG40_9ARCH</name>
<evidence type="ECO:0000313" key="3">
    <source>
        <dbReference type="Proteomes" id="UP000377803"/>
    </source>
</evidence>
<keyword evidence="1" id="KW-0472">Membrane</keyword>
<dbReference type="Proteomes" id="UP000377803">
    <property type="component" value="Chromosome"/>
</dbReference>
<keyword evidence="1" id="KW-0812">Transmembrane</keyword>